<evidence type="ECO:0000313" key="12">
    <source>
        <dbReference type="EMBL" id="TFH97256.1"/>
    </source>
</evidence>
<evidence type="ECO:0000259" key="11">
    <source>
        <dbReference type="Pfam" id="PF02463"/>
    </source>
</evidence>
<dbReference type="PANTHER" id="PTHR32182">
    <property type="entry name" value="DNA REPLICATION AND REPAIR PROTEIN RECF"/>
    <property type="match status" value="1"/>
</dbReference>
<dbReference type="GO" id="GO:0006302">
    <property type="term" value="P:double-strand break repair"/>
    <property type="evidence" value="ECO:0007669"/>
    <property type="project" value="TreeGrafter"/>
</dbReference>
<comment type="subcellular location">
    <subcellularLocation>
        <location evidence="1 9 10">Cytoplasm</location>
    </subcellularLocation>
</comment>
<reference evidence="12 13" key="1">
    <citation type="submission" date="2019-03" db="EMBL/GenBank/DDBJ databases">
        <title>Porphyromonas levii Isolated from the Uterus of Dairy Cows.</title>
        <authorList>
            <person name="Francis A.M."/>
        </authorList>
    </citation>
    <scope>NUCLEOTIDE SEQUENCE [LARGE SCALE GENOMIC DNA]</scope>
    <source>
        <strain evidence="12 13">AF5678</strain>
    </source>
</reference>
<dbReference type="Gene3D" id="1.20.1050.90">
    <property type="entry name" value="RecF/RecN/SMC, N-terminal domain"/>
    <property type="match status" value="1"/>
</dbReference>
<comment type="caution">
    <text evidence="12">The sequence shown here is derived from an EMBL/GenBank/DDBJ whole genome shotgun (WGS) entry which is preliminary data.</text>
</comment>
<dbReference type="Pfam" id="PF02463">
    <property type="entry name" value="SMC_N"/>
    <property type="match status" value="1"/>
</dbReference>
<evidence type="ECO:0000256" key="6">
    <source>
        <dbReference type="ARBA" id="ARBA00022741"/>
    </source>
</evidence>
<dbReference type="EMBL" id="SPNC01000005">
    <property type="protein sequence ID" value="TFH97256.1"/>
    <property type="molecule type" value="Genomic_DNA"/>
</dbReference>
<comment type="function">
    <text evidence="9 10">The RecF protein is involved in DNA metabolism; it is required for DNA replication and normal SOS inducibility. RecF binds preferentially to single-stranded, linear DNA. It also seems to bind ATP.</text>
</comment>
<dbReference type="GO" id="GO:0006260">
    <property type="term" value="P:DNA replication"/>
    <property type="evidence" value="ECO:0007669"/>
    <property type="project" value="UniProtKB-UniRule"/>
</dbReference>
<dbReference type="Proteomes" id="UP000297225">
    <property type="component" value="Unassembled WGS sequence"/>
</dbReference>
<proteinExistence type="inferred from homology"/>
<keyword evidence="4 9" id="KW-0963">Cytoplasm</keyword>
<keyword evidence="7 9" id="KW-0067">ATP-binding</keyword>
<dbReference type="GO" id="GO:0003697">
    <property type="term" value="F:single-stranded DNA binding"/>
    <property type="evidence" value="ECO:0007669"/>
    <property type="project" value="UniProtKB-UniRule"/>
</dbReference>
<dbReference type="PROSITE" id="PS00617">
    <property type="entry name" value="RECF_1"/>
    <property type="match status" value="1"/>
</dbReference>
<dbReference type="GO" id="GO:0009432">
    <property type="term" value="P:SOS response"/>
    <property type="evidence" value="ECO:0007669"/>
    <property type="project" value="UniProtKB-UniRule"/>
</dbReference>
<evidence type="ECO:0000256" key="2">
    <source>
        <dbReference type="ARBA" id="ARBA00008016"/>
    </source>
</evidence>
<evidence type="ECO:0000256" key="8">
    <source>
        <dbReference type="ARBA" id="ARBA00023125"/>
    </source>
</evidence>
<keyword evidence="9 10" id="KW-0742">SOS response</keyword>
<dbReference type="InterPro" id="IPR001238">
    <property type="entry name" value="DNA-binding_RecF"/>
</dbReference>
<keyword evidence="9 10" id="KW-0227">DNA damage</keyword>
<dbReference type="RefSeq" id="WP_134849518.1">
    <property type="nucleotide sequence ID" value="NZ_CP197400.1"/>
</dbReference>
<keyword evidence="9 10" id="KW-0234">DNA repair</keyword>
<dbReference type="InterPro" id="IPR027417">
    <property type="entry name" value="P-loop_NTPase"/>
</dbReference>
<dbReference type="PROSITE" id="PS00618">
    <property type="entry name" value="RECF_2"/>
    <property type="match status" value="1"/>
</dbReference>
<dbReference type="Gene3D" id="3.40.50.300">
    <property type="entry name" value="P-loop containing nucleotide triphosphate hydrolases"/>
    <property type="match status" value="1"/>
</dbReference>
<evidence type="ECO:0000313" key="13">
    <source>
        <dbReference type="Proteomes" id="UP000297225"/>
    </source>
</evidence>
<dbReference type="NCBIfam" id="TIGR00611">
    <property type="entry name" value="recf"/>
    <property type="match status" value="1"/>
</dbReference>
<dbReference type="InterPro" id="IPR042174">
    <property type="entry name" value="RecF_2"/>
</dbReference>
<feature type="domain" description="RecF/RecN/SMC N-terminal" evidence="11">
    <location>
        <begin position="3"/>
        <end position="348"/>
    </location>
</feature>
<evidence type="ECO:0000256" key="4">
    <source>
        <dbReference type="ARBA" id="ARBA00022490"/>
    </source>
</evidence>
<name>A0A4Y8WS50_9PORP</name>
<organism evidence="12 13">
    <name type="scientific">Porphyromonas levii</name>
    <dbReference type="NCBI Taxonomy" id="28114"/>
    <lineage>
        <taxon>Bacteria</taxon>
        <taxon>Pseudomonadati</taxon>
        <taxon>Bacteroidota</taxon>
        <taxon>Bacteroidia</taxon>
        <taxon>Bacteroidales</taxon>
        <taxon>Porphyromonadaceae</taxon>
        <taxon>Porphyromonas</taxon>
    </lineage>
</organism>
<protein>
    <recommendedName>
        <fullName evidence="3 9">DNA replication and repair protein RecF</fullName>
    </recommendedName>
</protein>
<evidence type="ECO:0000256" key="7">
    <source>
        <dbReference type="ARBA" id="ARBA00022840"/>
    </source>
</evidence>
<accession>A0A4Y8WS50</accession>
<dbReference type="HAMAP" id="MF_00365">
    <property type="entry name" value="RecF"/>
    <property type="match status" value="1"/>
</dbReference>
<dbReference type="GO" id="GO:0005524">
    <property type="term" value="F:ATP binding"/>
    <property type="evidence" value="ECO:0007669"/>
    <property type="project" value="UniProtKB-UniRule"/>
</dbReference>
<evidence type="ECO:0000256" key="10">
    <source>
        <dbReference type="RuleBase" id="RU000578"/>
    </source>
</evidence>
<gene>
    <name evidence="9 12" type="primary">recF</name>
    <name evidence="12" type="ORF">E4P47_00785</name>
</gene>
<keyword evidence="8 9" id="KW-0238">DNA-binding</keyword>
<feature type="binding site" evidence="9">
    <location>
        <begin position="30"/>
        <end position="37"/>
    </location>
    <ligand>
        <name>ATP</name>
        <dbReference type="ChEBI" id="CHEBI:30616"/>
    </ligand>
</feature>
<dbReference type="AlphaFoldDB" id="A0A4Y8WS50"/>
<comment type="similarity">
    <text evidence="2 9 10">Belongs to the RecF family.</text>
</comment>
<dbReference type="SUPFAM" id="SSF52540">
    <property type="entry name" value="P-loop containing nucleoside triphosphate hydrolases"/>
    <property type="match status" value="1"/>
</dbReference>
<evidence type="ECO:0000256" key="9">
    <source>
        <dbReference type="HAMAP-Rule" id="MF_00365"/>
    </source>
</evidence>
<evidence type="ECO:0000256" key="5">
    <source>
        <dbReference type="ARBA" id="ARBA00022705"/>
    </source>
</evidence>
<dbReference type="InterPro" id="IPR018078">
    <property type="entry name" value="DNA-binding_RecF_CS"/>
</dbReference>
<keyword evidence="5 9" id="KW-0235">DNA replication</keyword>
<keyword evidence="13" id="KW-1185">Reference proteome</keyword>
<sequence>MILKHLSLTNYKNIELAHLSFSDKFNCVIGANGMGKTNLLDSIYYLSFTRSNQYLPDSMIIRHGEGMAIISGEYEVNGDQEQVFFGLQQGRNKTLKRNKKEYTRMADHVGLFPLVMIAPSDIDLIKGGSTERRSFMDQFLCQESREYMTIAKNYKSLVEHRNKMLKQEMGLDLSLLDVVNQQMSIEAERISRLREEWIERITPLFHHYYNTITGGNESVHLRYLFSIDKQPPVADDFLQVWQSSLQGDLACGFTRIGPHRDDIEMLIGDYLIRKIGSQGQNKSYMIALKLAQYNLLCQLYPHNLPILLLDDVFDKLDERRVERIVDLLSGDQFGQIFMSDTNRKYLNKILQRQPKGSYSIFSAYNGTFTDITDNEALQN</sequence>
<dbReference type="GO" id="GO:0005737">
    <property type="term" value="C:cytoplasm"/>
    <property type="evidence" value="ECO:0007669"/>
    <property type="project" value="UniProtKB-SubCell"/>
</dbReference>
<dbReference type="InterPro" id="IPR003395">
    <property type="entry name" value="RecF/RecN/SMC_N"/>
</dbReference>
<evidence type="ECO:0000256" key="3">
    <source>
        <dbReference type="ARBA" id="ARBA00020170"/>
    </source>
</evidence>
<dbReference type="STRING" id="1122973.GCA_000379925_00701"/>
<keyword evidence="6 9" id="KW-0547">Nucleotide-binding</keyword>
<evidence type="ECO:0000256" key="1">
    <source>
        <dbReference type="ARBA" id="ARBA00004496"/>
    </source>
</evidence>
<dbReference type="GO" id="GO:0000731">
    <property type="term" value="P:DNA synthesis involved in DNA repair"/>
    <property type="evidence" value="ECO:0007669"/>
    <property type="project" value="TreeGrafter"/>
</dbReference>
<dbReference type="OrthoDB" id="9803889at2"/>
<dbReference type="PANTHER" id="PTHR32182:SF0">
    <property type="entry name" value="DNA REPLICATION AND REPAIR PROTEIN RECF"/>
    <property type="match status" value="1"/>
</dbReference>